<name>A0A7I8WWJ5_BURXY</name>
<dbReference type="PANTHER" id="PTHR13282">
    <property type="entry name" value="PROTEIN FAM32A"/>
    <property type="match status" value="1"/>
</dbReference>
<evidence type="ECO:0000256" key="1">
    <source>
        <dbReference type="ARBA" id="ARBA00008948"/>
    </source>
</evidence>
<evidence type="ECO:0000313" key="2">
    <source>
        <dbReference type="EMBL" id="CAD5216277.1"/>
    </source>
</evidence>
<dbReference type="AlphaFoldDB" id="A0A7I8WWJ5"/>
<evidence type="ECO:0000313" key="3">
    <source>
        <dbReference type="Proteomes" id="UP000659654"/>
    </source>
</evidence>
<dbReference type="Proteomes" id="UP000659654">
    <property type="component" value="Unassembled WGS sequence"/>
</dbReference>
<proteinExistence type="inferred from homology"/>
<dbReference type="EMBL" id="CAJFDI010000002">
    <property type="protein sequence ID" value="CAD5216277.1"/>
    <property type="molecule type" value="Genomic_DNA"/>
</dbReference>
<dbReference type="PROSITE" id="PS51257">
    <property type="entry name" value="PROKAR_LIPOPROTEIN"/>
    <property type="match status" value="1"/>
</dbReference>
<dbReference type="SMR" id="A0A7I8WWJ5"/>
<dbReference type="EMBL" id="CAJFCV020000002">
    <property type="protein sequence ID" value="CAG9099176.1"/>
    <property type="molecule type" value="Genomic_DNA"/>
</dbReference>
<dbReference type="OrthoDB" id="205403at2759"/>
<comment type="caution">
    <text evidence="2">The sequence shown here is derived from an EMBL/GenBank/DDBJ whole genome shotgun (WGS) entry which is preliminary data.</text>
</comment>
<gene>
    <name evidence="2" type="ORF">BXYJ_LOCUS4449</name>
</gene>
<reference evidence="2" key="1">
    <citation type="submission" date="2020-09" db="EMBL/GenBank/DDBJ databases">
        <authorList>
            <person name="Kikuchi T."/>
        </authorList>
    </citation>
    <scope>NUCLEOTIDE SEQUENCE</scope>
    <source>
        <strain evidence="2">Ka4C1</strain>
    </source>
</reference>
<dbReference type="PANTHER" id="PTHR13282:SF6">
    <property type="entry name" value="PROTEIN FAM32A"/>
    <property type="match status" value="1"/>
</dbReference>
<organism evidence="2 3">
    <name type="scientific">Bursaphelenchus xylophilus</name>
    <name type="common">Pinewood nematode worm</name>
    <name type="synonym">Aphelenchoides xylophilus</name>
    <dbReference type="NCBI Taxonomy" id="6326"/>
    <lineage>
        <taxon>Eukaryota</taxon>
        <taxon>Metazoa</taxon>
        <taxon>Ecdysozoa</taxon>
        <taxon>Nematoda</taxon>
        <taxon>Chromadorea</taxon>
        <taxon>Rhabditida</taxon>
        <taxon>Tylenchina</taxon>
        <taxon>Tylenchomorpha</taxon>
        <taxon>Aphelenchoidea</taxon>
        <taxon>Aphelenchoididae</taxon>
        <taxon>Bursaphelenchus</taxon>
    </lineage>
</organism>
<dbReference type="GO" id="GO:0005730">
    <property type="term" value="C:nucleolus"/>
    <property type="evidence" value="ECO:0007669"/>
    <property type="project" value="TreeGrafter"/>
</dbReference>
<accession>A0A7I8WWJ5</accession>
<dbReference type="InterPro" id="IPR013865">
    <property type="entry name" value="FAM32A"/>
</dbReference>
<protein>
    <submittedName>
        <fullName evidence="2">(pine wood nematode) hypothetical protein</fullName>
    </submittedName>
</protein>
<sequence length="129" mass="15111">MIRGVFCVAFVLFGCKHQQYSPVLRFTNVYQMSSKDHVIKTSLKLKKGNVFKKKKKVDLREIDLTIKKEDEGPKKTAAELAFEKRQKDTAFERLSKKAAISHREKVEKFNKQMEELTEFNDIPKVSWTK</sequence>
<comment type="similarity">
    <text evidence="1">Belongs to the FAM32 family.</text>
</comment>
<keyword evidence="3" id="KW-1185">Reference proteome</keyword>
<dbReference type="Proteomes" id="UP000582659">
    <property type="component" value="Unassembled WGS sequence"/>
</dbReference>